<protein>
    <submittedName>
        <fullName evidence="2">Alpha/beta hydrolase</fullName>
    </submittedName>
</protein>
<dbReference type="InterPro" id="IPR050228">
    <property type="entry name" value="Carboxylesterase_BioH"/>
</dbReference>
<keyword evidence="3" id="KW-1185">Reference proteome</keyword>
<dbReference type="SUPFAM" id="SSF53474">
    <property type="entry name" value="alpha/beta-Hydrolases"/>
    <property type="match status" value="1"/>
</dbReference>
<sequence length="251" mass="26881">MPLDRPVILLHGWTMRGALFGDLCARLGEGARAPDLPGHGADRCGPASLEAAVDMLDAEVARAGPEALVVGWSMGAAVAWAWLGRRGGTGAAGLVTVDMSPRPVNCEGWELGLLGQTPERLRRNTEEIHSDWPAAAEKIATTMFADKAGAPGFSRAEALAQVLSNDPGRMAAYWDDMMAMDLREAARDVRIPWRVAHGARSRVYPAGTAEWLAEGGAARVTFEQSGHSPHLEEPEAFAEMIRSFDAELSGR</sequence>
<keyword evidence="2" id="KW-0378">Hydrolase</keyword>
<dbReference type="InterPro" id="IPR000073">
    <property type="entry name" value="AB_hydrolase_1"/>
</dbReference>
<dbReference type="Proteomes" id="UP000326554">
    <property type="component" value="Unassembled WGS sequence"/>
</dbReference>
<dbReference type="EMBL" id="VYQE01000003">
    <property type="protein sequence ID" value="KAA9007886.1"/>
    <property type="molecule type" value="Genomic_DNA"/>
</dbReference>
<dbReference type="PANTHER" id="PTHR43194">
    <property type="entry name" value="HYDROLASE ALPHA/BETA FOLD FAMILY"/>
    <property type="match status" value="1"/>
</dbReference>
<proteinExistence type="predicted"/>
<dbReference type="GO" id="GO:0016787">
    <property type="term" value="F:hydrolase activity"/>
    <property type="evidence" value="ECO:0007669"/>
    <property type="project" value="UniProtKB-KW"/>
</dbReference>
<name>A0A5J5GI30_9RHOB</name>
<evidence type="ECO:0000259" key="1">
    <source>
        <dbReference type="Pfam" id="PF12697"/>
    </source>
</evidence>
<dbReference type="Gene3D" id="3.40.50.1820">
    <property type="entry name" value="alpha/beta hydrolase"/>
    <property type="match status" value="1"/>
</dbReference>
<feature type="domain" description="AB hydrolase-1" evidence="1">
    <location>
        <begin position="7"/>
        <end position="239"/>
    </location>
</feature>
<evidence type="ECO:0000313" key="3">
    <source>
        <dbReference type="Proteomes" id="UP000326554"/>
    </source>
</evidence>
<dbReference type="Pfam" id="PF12697">
    <property type="entry name" value="Abhydrolase_6"/>
    <property type="match status" value="1"/>
</dbReference>
<organism evidence="2 3">
    <name type="scientific">Histidinibacterium aquaticum</name>
    <dbReference type="NCBI Taxonomy" id="2613962"/>
    <lineage>
        <taxon>Bacteria</taxon>
        <taxon>Pseudomonadati</taxon>
        <taxon>Pseudomonadota</taxon>
        <taxon>Alphaproteobacteria</taxon>
        <taxon>Rhodobacterales</taxon>
        <taxon>Paracoccaceae</taxon>
        <taxon>Histidinibacterium</taxon>
    </lineage>
</organism>
<accession>A0A5J5GI30</accession>
<gene>
    <name evidence="2" type="ORF">F3S47_10190</name>
</gene>
<dbReference type="InterPro" id="IPR029058">
    <property type="entry name" value="AB_hydrolase_fold"/>
</dbReference>
<dbReference type="AlphaFoldDB" id="A0A5J5GI30"/>
<reference evidence="2 3" key="1">
    <citation type="submission" date="2019-09" db="EMBL/GenBank/DDBJ databases">
        <authorList>
            <person name="Park J.-S."/>
            <person name="Choi H.-J."/>
        </authorList>
    </citation>
    <scope>NUCLEOTIDE SEQUENCE [LARGE SCALE GENOMIC DNA]</scope>
    <source>
        <strain evidence="2 3">176SS1-4</strain>
    </source>
</reference>
<dbReference type="RefSeq" id="WP_150445168.1">
    <property type="nucleotide sequence ID" value="NZ_VYQE01000003.1"/>
</dbReference>
<comment type="caution">
    <text evidence="2">The sequence shown here is derived from an EMBL/GenBank/DDBJ whole genome shotgun (WGS) entry which is preliminary data.</text>
</comment>
<evidence type="ECO:0000313" key="2">
    <source>
        <dbReference type="EMBL" id="KAA9007886.1"/>
    </source>
</evidence>
<dbReference type="PANTHER" id="PTHR43194:SF5">
    <property type="entry name" value="PIMELOYL-[ACYL-CARRIER PROTEIN] METHYL ESTER ESTERASE"/>
    <property type="match status" value="1"/>
</dbReference>